<dbReference type="InterPro" id="IPR056444">
    <property type="entry name" value="Zn_ribbon_GRF_2"/>
</dbReference>
<organism evidence="2 3">
    <name type="scientific">Pleomassaria siparia CBS 279.74</name>
    <dbReference type="NCBI Taxonomy" id="1314801"/>
    <lineage>
        <taxon>Eukaryota</taxon>
        <taxon>Fungi</taxon>
        <taxon>Dikarya</taxon>
        <taxon>Ascomycota</taxon>
        <taxon>Pezizomycotina</taxon>
        <taxon>Dothideomycetes</taxon>
        <taxon>Pleosporomycetidae</taxon>
        <taxon>Pleosporales</taxon>
        <taxon>Pleomassariaceae</taxon>
        <taxon>Pleomassaria</taxon>
    </lineage>
</organism>
<dbReference type="Proteomes" id="UP000799428">
    <property type="component" value="Unassembled WGS sequence"/>
</dbReference>
<gene>
    <name evidence="2" type="ORF">K504DRAFT_425974</name>
</gene>
<evidence type="ECO:0000313" key="3">
    <source>
        <dbReference type="Proteomes" id="UP000799428"/>
    </source>
</evidence>
<protein>
    <recommendedName>
        <fullName evidence="1">GRF-like zinc ribbon domain-containing protein</fullName>
    </recommendedName>
</protein>
<keyword evidence="3" id="KW-1185">Reference proteome</keyword>
<evidence type="ECO:0000259" key="1">
    <source>
        <dbReference type="Pfam" id="PF23549"/>
    </source>
</evidence>
<dbReference type="Pfam" id="PF23549">
    <property type="entry name" value="Zn_ribbon_GRF_2"/>
    <property type="match status" value="1"/>
</dbReference>
<dbReference type="OrthoDB" id="4469945at2759"/>
<reference evidence="2" key="1">
    <citation type="journal article" date="2020" name="Stud. Mycol.">
        <title>101 Dothideomycetes genomes: a test case for predicting lifestyles and emergence of pathogens.</title>
        <authorList>
            <person name="Haridas S."/>
            <person name="Albert R."/>
            <person name="Binder M."/>
            <person name="Bloem J."/>
            <person name="Labutti K."/>
            <person name="Salamov A."/>
            <person name="Andreopoulos B."/>
            <person name="Baker S."/>
            <person name="Barry K."/>
            <person name="Bills G."/>
            <person name="Bluhm B."/>
            <person name="Cannon C."/>
            <person name="Castanera R."/>
            <person name="Culley D."/>
            <person name="Daum C."/>
            <person name="Ezra D."/>
            <person name="Gonzalez J."/>
            <person name="Henrissat B."/>
            <person name="Kuo A."/>
            <person name="Liang C."/>
            <person name="Lipzen A."/>
            <person name="Lutzoni F."/>
            <person name="Magnuson J."/>
            <person name="Mondo S."/>
            <person name="Nolan M."/>
            <person name="Ohm R."/>
            <person name="Pangilinan J."/>
            <person name="Park H.-J."/>
            <person name="Ramirez L."/>
            <person name="Alfaro M."/>
            <person name="Sun H."/>
            <person name="Tritt A."/>
            <person name="Yoshinaga Y."/>
            <person name="Zwiers L.-H."/>
            <person name="Turgeon B."/>
            <person name="Goodwin S."/>
            <person name="Spatafora J."/>
            <person name="Crous P."/>
            <person name="Grigoriev I."/>
        </authorList>
    </citation>
    <scope>NUCLEOTIDE SEQUENCE</scope>
    <source>
        <strain evidence="2">CBS 279.74</strain>
    </source>
</reference>
<dbReference type="AlphaFoldDB" id="A0A6G1KGW8"/>
<accession>A0A6G1KGW8</accession>
<dbReference type="EMBL" id="MU005766">
    <property type="protein sequence ID" value="KAF2712089.1"/>
    <property type="molecule type" value="Genomic_DNA"/>
</dbReference>
<sequence length="131" mass="14571">MFPLKTKPTCSRCGTLASDQKIVSPDNENGNANRPYYICSVCDINSRWITWNDARGVGPKNPVCDCIPSSPSRQDRAGKSSKREGYGFWTCATGTCLYYSEMENGLTQKEANSRPDLPGSRVFKPWLLPNV</sequence>
<feature type="domain" description="GRF-like zinc ribbon" evidence="1">
    <location>
        <begin position="8"/>
        <end position="55"/>
    </location>
</feature>
<name>A0A6G1KGW8_9PLEO</name>
<proteinExistence type="predicted"/>
<evidence type="ECO:0000313" key="2">
    <source>
        <dbReference type="EMBL" id="KAF2712089.1"/>
    </source>
</evidence>